<keyword evidence="2" id="KW-1185">Reference proteome</keyword>
<accession>A0A0B0NIP8</accession>
<dbReference type="Proteomes" id="UP000032142">
    <property type="component" value="Unassembled WGS sequence"/>
</dbReference>
<proteinExistence type="predicted"/>
<evidence type="ECO:0000313" key="2">
    <source>
        <dbReference type="Proteomes" id="UP000032142"/>
    </source>
</evidence>
<name>A0A0B0NIP8_GOSAR</name>
<reference evidence="2" key="1">
    <citation type="submission" date="2014-09" db="EMBL/GenBank/DDBJ databases">
        <authorList>
            <person name="Mudge J."/>
            <person name="Ramaraj T."/>
            <person name="Lindquist I.E."/>
            <person name="Bharti A.K."/>
            <person name="Sundararajan A."/>
            <person name="Cameron C.T."/>
            <person name="Woodward J.E."/>
            <person name="May G.D."/>
            <person name="Brubaker C."/>
            <person name="Broadhvest J."/>
            <person name="Wilkins T.A."/>
        </authorList>
    </citation>
    <scope>NUCLEOTIDE SEQUENCE</scope>
    <source>
        <strain evidence="2">cv. AKA8401</strain>
    </source>
</reference>
<protein>
    <submittedName>
        <fullName evidence="1">Uncharacterized protein</fullName>
    </submittedName>
</protein>
<gene>
    <name evidence="1" type="ORF">F383_16723</name>
</gene>
<sequence>MSGTCIRHIMRASVKPCLGHGIGIETSTSLRHVWDMHRPRDCKTMSGTWHRQLTPCLRLWNI</sequence>
<organism evidence="1 2">
    <name type="scientific">Gossypium arboreum</name>
    <name type="common">Tree cotton</name>
    <name type="synonym">Gossypium nanking</name>
    <dbReference type="NCBI Taxonomy" id="29729"/>
    <lineage>
        <taxon>Eukaryota</taxon>
        <taxon>Viridiplantae</taxon>
        <taxon>Streptophyta</taxon>
        <taxon>Embryophyta</taxon>
        <taxon>Tracheophyta</taxon>
        <taxon>Spermatophyta</taxon>
        <taxon>Magnoliopsida</taxon>
        <taxon>eudicotyledons</taxon>
        <taxon>Gunneridae</taxon>
        <taxon>Pentapetalae</taxon>
        <taxon>rosids</taxon>
        <taxon>malvids</taxon>
        <taxon>Malvales</taxon>
        <taxon>Malvaceae</taxon>
        <taxon>Malvoideae</taxon>
        <taxon>Gossypium</taxon>
    </lineage>
</organism>
<dbReference type="AlphaFoldDB" id="A0A0B0NIP8"/>
<evidence type="ECO:0000313" key="1">
    <source>
        <dbReference type="EMBL" id="KHG12715.1"/>
    </source>
</evidence>
<dbReference type="EMBL" id="KN398180">
    <property type="protein sequence ID" value="KHG12715.1"/>
    <property type="molecule type" value="Genomic_DNA"/>
</dbReference>